<accession>A0A1M5ZZT8</accession>
<comment type="subunit">
    <text evidence="9">Type II secretion is composed of four main components: the outer membrane complex, the inner membrane complex, the cytoplasmic secretion ATPase and the periplasm-spanning pseudopilus.</text>
</comment>
<proteinExistence type="inferred from homology"/>
<dbReference type="GO" id="GO:0005886">
    <property type="term" value="C:plasma membrane"/>
    <property type="evidence" value="ECO:0007669"/>
    <property type="project" value="UniProtKB-SubCell"/>
</dbReference>
<comment type="function">
    <text evidence="9">Component of the type II secretion system required for the energy-dependent secretion of extracellular factors such as proteases and toxins from the periplasm.</text>
</comment>
<dbReference type="GO" id="GO:0015627">
    <property type="term" value="C:type II protein secretion system complex"/>
    <property type="evidence" value="ECO:0007669"/>
    <property type="project" value="UniProtKB-UniRule"/>
</dbReference>
<dbReference type="Gene3D" id="3.30.1300.30">
    <property type="entry name" value="GSPII I/J protein-like"/>
    <property type="match status" value="1"/>
</dbReference>
<evidence type="ECO:0000256" key="8">
    <source>
        <dbReference type="ARBA" id="ARBA00023136"/>
    </source>
</evidence>
<protein>
    <recommendedName>
        <fullName evidence="9">Type II secretion system protein I</fullName>
        <shortName evidence="9">T2SS minor pseudopilin I</shortName>
    </recommendedName>
</protein>
<comment type="PTM">
    <text evidence="9">Cleaved by prepilin peptidase.</text>
</comment>
<dbReference type="OrthoDB" id="5296572at2"/>
<evidence type="ECO:0000256" key="6">
    <source>
        <dbReference type="ARBA" id="ARBA00022692"/>
    </source>
</evidence>
<dbReference type="SUPFAM" id="SSF54523">
    <property type="entry name" value="Pili subunits"/>
    <property type="match status" value="1"/>
</dbReference>
<dbReference type="NCBIfam" id="TIGR02532">
    <property type="entry name" value="IV_pilin_GFxxxE"/>
    <property type="match status" value="1"/>
</dbReference>
<evidence type="ECO:0000256" key="5">
    <source>
        <dbReference type="ARBA" id="ARBA00022519"/>
    </source>
</evidence>
<keyword evidence="8 9" id="KW-0472">Membrane</keyword>
<dbReference type="PROSITE" id="PS00409">
    <property type="entry name" value="PROKAR_NTER_METHYL"/>
    <property type="match status" value="1"/>
</dbReference>
<comment type="subcellular location">
    <subcellularLocation>
        <location evidence="1 9">Cell inner membrane</location>
        <topology evidence="1 9">Single-pass membrane protein</topology>
    </subcellularLocation>
</comment>
<dbReference type="InterPro" id="IPR003413">
    <property type="entry name" value="T2SS_GspI_C"/>
</dbReference>
<feature type="transmembrane region" description="Helical" evidence="9">
    <location>
        <begin position="20"/>
        <end position="40"/>
    </location>
</feature>
<evidence type="ECO:0000256" key="3">
    <source>
        <dbReference type="ARBA" id="ARBA00022475"/>
    </source>
</evidence>
<keyword evidence="3" id="KW-1003">Cell membrane</keyword>
<dbReference type="Pfam" id="PF07963">
    <property type="entry name" value="N_methyl"/>
    <property type="match status" value="1"/>
</dbReference>
<sequence length="131" mass="13647">MFRRPPPRTQAPAPSAGQAGFTLLEVLIALAIVGVALAAVNRAIGMATTNSGVLYEKSLAMLSAQNRMAELQIAGGKADTRPQECPQAGLPFICAARIAPAGRGLNTVSVDVHTRQQPERSLASLTTLLAD</sequence>
<dbReference type="InterPro" id="IPR045584">
    <property type="entry name" value="Pilin-like"/>
</dbReference>
<dbReference type="NCBIfam" id="TIGR01707">
    <property type="entry name" value="gspI"/>
    <property type="match status" value="1"/>
</dbReference>
<evidence type="ECO:0000256" key="9">
    <source>
        <dbReference type="RuleBase" id="RU368030"/>
    </source>
</evidence>
<evidence type="ECO:0000256" key="1">
    <source>
        <dbReference type="ARBA" id="ARBA00004377"/>
    </source>
</evidence>
<dbReference type="EMBL" id="FQXE01000020">
    <property type="protein sequence ID" value="SHI29710.1"/>
    <property type="molecule type" value="Genomic_DNA"/>
</dbReference>
<dbReference type="Pfam" id="PF02501">
    <property type="entry name" value="T2SSI"/>
    <property type="match status" value="1"/>
</dbReference>
<evidence type="ECO:0000256" key="7">
    <source>
        <dbReference type="ARBA" id="ARBA00022989"/>
    </source>
</evidence>
<dbReference type="PANTHER" id="PTHR38779">
    <property type="entry name" value="TYPE II SECRETION SYSTEM PROTEIN I-RELATED"/>
    <property type="match status" value="1"/>
</dbReference>
<evidence type="ECO:0000256" key="4">
    <source>
        <dbReference type="ARBA" id="ARBA00022481"/>
    </source>
</evidence>
<dbReference type="AlphaFoldDB" id="A0A1M5ZZT8"/>
<dbReference type="GO" id="GO:0015628">
    <property type="term" value="P:protein secretion by the type II secretion system"/>
    <property type="evidence" value="ECO:0007669"/>
    <property type="project" value="UniProtKB-UniRule"/>
</dbReference>
<evidence type="ECO:0000313" key="12">
    <source>
        <dbReference type="Proteomes" id="UP000184226"/>
    </source>
</evidence>
<evidence type="ECO:0000259" key="10">
    <source>
        <dbReference type="Pfam" id="PF02501"/>
    </source>
</evidence>
<dbReference type="PANTHER" id="PTHR38779:SF2">
    <property type="entry name" value="TYPE II SECRETION SYSTEM PROTEIN I-RELATED"/>
    <property type="match status" value="1"/>
</dbReference>
<feature type="domain" description="Type II secretion system protein GspI C-terminal" evidence="10">
    <location>
        <begin position="54"/>
        <end position="129"/>
    </location>
</feature>
<gene>
    <name evidence="11" type="ORF">SAMN04488135_12075</name>
</gene>
<comment type="similarity">
    <text evidence="2 9">Belongs to the GSP I family.</text>
</comment>
<dbReference type="Proteomes" id="UP000184226">
    <property type="component" value="Unassembled WGS sequence"/>
</dbReference>
<keyword evidence="4 9" id="KW-0488">Methylation</keyword>
<dbReference type="InterPro" id="IPR010052">
    <property type="entry name" value="T2SS_protein-GspI"/>
</dbReference>
<organism evidence="11 12">
    <name type="scientific">Pollutimonas bauzanensis</name>
    <dbReference type="NCBI Taxonomy" id="658167"/>
    <lineage>
        <taxon>Bacteria</taxon>
        <taxon>Pseudomonadati</taxon>
        <taxon>Pseudomonadota</taxon>
        <taxon>Betaproteobacteria</taxon>
        <taxon>Burkholderiales</taxon>
        <taxon>Alcaligenaceae</taxon>
        <taxon>Pollutimonas</taxon>
    </lineage>
</organism>
<dbReference type="STRING" id="658167.SAMN04488135_12075"/>
<dbReference type="RefSeq" id="WP_073109293.1">
    <property type="nucleotide sequence ID" value="NZ_FQXE01000020.1"/>
</dbReference>
<keyword evidence="12" id="KW-1185">Reference proteome</keyword>
<dbReference type="InterPro" id="IPR012902">
    <property type="entry name" value="N_methyl_site"/>
</dbReference>
<keyword evidence="7 9" id="KW-1133">Transmembrane helix</keyword>
<keyword evidence="5 9" id="KW-0997">Cell inner membrane</keyword>
<reference evidence="11 12" key="1">
    <citation type="submission" date="2016-11" db="EMBL/GenBank/DDBJ databases">
        <authorList>
            <person name="Jaros S."/>
            <person name="Januszkiewicz K."/>
            <person name="Wedrychowicz H."/>
        </authorList>
    </citation>
    <scope>NUCLEOTIDE SEQUENCE [LARGE SCALE GENOMIC DNA]</scope>
    <source>
        <strain evidence="11 12">CGMCC 1.10190</strain>
    </source>
</reference>
<keyword evidence="6 9" id="KW-0812">Transmembrane</keyword>
<evidence type="ECO:0000256" key="2">
    <source>
        <dbReference type="ARBA" id="ARBA00008358"/>
    </source>
</evidence>
<name>A0A1M5ZZT8_9BURK</name>
<evidence type="ECO:0000313" key="11">
    <source>
        <dbReference type="EMBL" id="SHI29710.1"/>
    </source>
</evidence>